<keyword evidence="2" id="KW-0315">Glutamine amidotransferase</keyword>
<proteinExistence type="predicted"/>
<dbReference type="GO" id="GO:0016740">
    <property type="term" value="F:transferase activity"/>
    <property type="evidence" value="ECO:0007669"/>
    <property type="project" value="UniProtKB-KW"/>
</dbReference>
<dbReference type="RefSeq" id="WP_136540020.1">
    <property type="nucleotide sequence ID" value="NZ_STGU01000004.1"/>
</dbReference>
<sequence>MRVAIVENTKVTEAGQVGIALAEAGATPATFRAFAGEPLPDFDAFDALVVFGGEQNARDDEKHPYLPDLAQLMRRFGDSGKAVLGICLGSQLLARAYGGENLIGSAPEFGWRGIDRTDAGKADPVLSAMPDSFLSFQWHDDTFTLPEGAAHLAENEAARHQAFRIGRAAYGFQFHFEANRHVVRNWMTHFPDLIERKAPGWLGRHPELEPTDGALSDEAGLEIARAWVRQIKPT</sequence>
<dbReference type="EMBL" id="STGU01000004">
    <property type="protein sequence ID" value="THV36705.1"/>
    <property type="molecule type" value="Genomic_DNA"/>
</dbReference>
<dbReference type="SUPFAM" id="SSF52317">
    <property type="entry name" value="Class I glutamine amidotransferase-like"/>
    <property type="match status" value="1"/>
</dbReference>
<dbReference type="PROSITE" id="PS51273">
    <property type="entry name" value="GATASE_TYPE_1"/>
    <property type="match status" value="1"/>
</dbReference>
<dbReference type="Proteomes" id="UP000307378">
    <property type="component" value="Unassembled WGS sequence"/>
</dbReference>
<accession>A0A4S8Q2H9</accession>
<feature type="domain" description="Glutamine amidotransferase" evidence="1">
    <location>
        <begin position="43"/>
        <end position="179"/>
    </location>
</feature>
<evidence type="ECO:0000313" key="3">
    <source>
        <dbReference type="Proteomes" id="UP000307378"/>
    </source>
</evidence>
<comment type="caution">
    <text evidence="2">The sequence shown here is derived from an EMBL/GenBank/DDBJ whole genome shotgun (WGS) entry which is preliminary data.</text>
</comment>
<reference evidence="2 3" key="1">
    <citation type="submission" date="2019-04" db="EMBL/GenBank/DDBJ databases">
        <title>genome sequence of strain W3.</title>
        <authorList>
            <person name="Gao J."/>
            <person name="Sun J."/>
        </authorList>
    </citation>
    <scope>NUCLEOTIDE SEQUENCE [LARGE SCALE GENOMIC DNA]</scope>
    <source>
        <strain evidence="2 3">W3</strain>
    </source>
</reference>
<dbReference type="AlphaFoldDB" id="A0A4S8Q2H9"/>
<dbReference type="Gene3D" id="3.40.50.880">
    <property type="match status" value="1"/>
</dbReference>
<dbReference type="GO" id="GO:0005829">
    <property type="term" value="C:cytosol"/>
    <property type="evidence" value="ECO:0007669"/>
    <property type="project" value="TreeGrafter"/>
</dbReference>
<dbReference type="InterPro" id="IPR029062">
    <property type="entry name" value="Class_I_gatase-like"/>
</dbReference>
<dbReference type="CDD" id="cd01741">
    <property type="entry name" value="GATase1_1"/>
    <property type="match status" value="1"/>
</dbReference>
<dbReference type="InterPro" id="IPR044992">
    <property type="entry name" value="ChyE-like"/>
</dbReference>
<dbReference type="InterPro" id="IPR017926">
    <property type="entry name" value="GATASE"/>
</dbReference>
<organism evidence="2 3">
    <name type="scientific">Rhizobium rosettiformans W3</name>
    <dbReference type="NCBI Taxonomy" id="538378"/>
    <lineage>
        <taxon>Bacteria</taxon>
        <taxon>Pseudomonadati</taxon>
        <taxon>Pseudomonadota</taxon>
        <taxon>Alphaproteobacteria</taxon>
        <taxon>Hyphomicrobiales</taxon>
        <taxon>Rhizobiaceae</taxon>
        <taxon>Rhizobium/Agrobacterium group</taxon>
        <taxon>Rhizobium</taxon>
    </lineage>
</organism>
<gene>
    <name evidence="2" type="ORF">FAA86_09370</name>
</gene>
<name>A0A4S8Q2H9_9HYPH</name>
<dbReference type="PANTHER" id="PTHR42695:SF5">
    <property type="entry name" value="GLUTAMINE AMIDOTRANSFERASE YLR126C-RELATED"/>
    <property type="match status" value="1"/>
</dbReference>
<evidence type="ECO:0000313" key="2">
    <source>
        <dbReference type="EMBL" id="THV36705.1"/>
    </source>
</evidence>
<dbReference type="Pfam" id="PF00117">
    <property type="entry name" value="GATase"/>
    <property type="match status" value="1"/>
</dbReference>
<dbReference type="PANTHER" id="PTHR42695">
    <property type="entry name" value="GLUTAMINE AMIDOTRANSFERASE YLR126C-RELATED"/>
    <property type="match status" value="1"/>
</dbReference>
<evidence type="ECO:0000259" key="1">
    <source>
        <dbReference type="Pfam" id="PF00117"/>
    </source>
</evidence>
<protein>
    <submittedName>
        <fullName evidence="2">Type 1 glutamine amidotransferase</fullName>
    </submittedName>
</protein>
<keyword evidence="2" id="KW-0808">Transferase</keyword>